<evidence type="ECO:0000313" key="7">
    <source>
        <dbReference type="EMBL" id="AIJ44226.1"/>
    </source>
</evidence>
<accession>A0A076PHJ8</accession>
<dbReference type="NCBIfam" id="NF001463">
    <property type="entry name" value="PRK00321.1-4"/>
    <property type="match status" value="1"/>
</dbReference>
<evidence type="ECO:0000256" key="6">
    <source>
        <dbReference type="SAM" id="MobiDB-lite"/>
    </source>
</evidence>
<keyword evidence="5" id="KW-0233">DNA recombination</keyword>
<dbReference type="EMBL" id="CP006704">
    <property type="protein sequence ID" value="AIJ44226.1"/>
    <property type="molecule type" value="Genomic_DNA"/>
</dbReference>
<dbReference type="GO" id="GO:0003690">
    <property type="term" value="F:double-stranded DNA binding"/>
    <property type="evidence" value="ECO:0007669"/>
    <property type="project" value="TreeGrafter"/>
</dbReference>
<dbReference type="RefSeq" id="WP_043370372.1">
    <property type="nucleotide sequence ID" value="NZ_CP006704.1"/>
</dbReference>
<sequence>MFKNMIVYRIAESWQGDLQLLEDALQKTVFEECGATQERSVGWVPPRGEPHGPLVESVAGQWVMRFMSESKMLPASVLNRKVNEKAEHIEKTEGRKPGKKEKKELKDEAKLDLLPMAFTKQGSMWVWIDAQARTLVLDTSAQGRADEIVTLLVEGLPGFAVALLDTQTSPQAAMAHWLMTQEPPAGFSIDRECELKAADESKAVVRYARHPLDIDEVRQHIEHGKLPTKLAMTWDDRVSFVLSEGLQIKKIALLDAVMDGQSQDDGGFDTDVTIATGELSRLIPDLIEALGGEGRTGLGDGLPASLSSAPAAETLPVRLAQGRGQGTFTGPATAPADSAPEEAPF</sequence>
<comment type="similarity">
    <text evidence="2">Belongs to the RdgC family.</text>
</comment>
<proteinExistence type="inferred from homology"/>
<evidence type="ECO:0000256" key="1">
    <source>
        <dbReference type="ARBA" id="ARBA00004453"/>
    </source>
</evidence>
<protein>
    <recommendedName>
        <fullName evidence="3">Recombination-associated protein RdgC</fullName>
    </recommendedName>
</protein>
<dbReference type="InterPro" id="IPR007476">
    <property type="entry name" value="RdgC"/>
</dbReference>
<dbReference type="GO" id="GO:0006310">
    <property type="term" value="P:DNA recombination"/>
    <property type="evidence" value="ECO:0007669"/>
    <property type="project" value="UniProtKB-KW"/>
</dbReference>
<keyword evidence="7" id="KW-0378">Hydrolase</keyword>
<dbReference type="HOGENOM" id="CLU_052038_0_1_4"/>
<reference evidence="7 8" key="1">
    <citation type="journal article" date="2014" name="Genome Announc.">
        <title>Complete Genome Sequence of Polychlorinated Biphenyl Degrader Comamonas testosteroni TK102 (NBRC 109938).</title>
        <authorList>
            <person name="Fukuda K."/>
            <person name="Hosoyama A."/>
            <person name="Tsuchikane K."/>
            <person name="Ohji S."/>
            <person name="Yamazoe A."/>
            <person name="Fujita N."/>
            <person name="Shintani M."/>
            <person name="Kimbara K."/>
        </authorList>
    </citation>
    <scope>NUCLEOTIDE SEQUENCE [LARGE SCALE GENOMIC DNA]</scope>
    <source>
        <strain evidence="7">TK102</strain>
    </source>
</reference>
<gene>
    <name evidence="7" type="ORF">O987_00125</name>
</gene>
<keyword evidence="4" id="KW-0963">Cytoplasm</keyword>
<keyword evidence="7" id="KW-0269">Exonuclease</keyword>
<evidence type="ECO:0000256" key="5">
    <source>
        <dbReference type="ARBA" id="ARBA00023172"/>
    </source>
</evidence>
<evidence type="ECO:0000256" key="3">
    <source>
        <dbReference type="ARBA" id="ARBA00022296"/>
    </source>
</evidence>
<dbReference type="NCBIfam" id="NF001464">
    <property type="entry name" value="PRK00321.1-5"/>
    <property type="match status" value="1"/>
</dbReference>
<dbReference type="Pfam" id="PF04381">
    <property type="entry name" value="RdgC"/>
    <property type="match status" value="1"/>
</dbReference>
<organism evidence="7 8">
    <name type="scientific">Comamonas testosteroni TK102</name>
    <dbReference type="NCBI Taxonomy" id="1392005"/>
    <lineage>
        <taxon>Bacteria</taxon>
        <taxon>Pseudomonadati</taxon>
        <taxon>Pseudomonadota</taxon>
        <taxon>Betaproteobacteria</taxon>
        <taxon>Burkholderiales</taxon>
        <taxon>Comamonadaceae</taxon>
        <taxon>Comamonas</taxon>
    </lineage>
</organism>
<evidence type="ECO:0000256" key="4">
    <source>
        <dbReference type="ARBA" id="ARBA00022490"/>
    </source>
</evidence>
<dbReference type="Proteomes" id="UP000028782">
    <property type="component" value="Chromosome"/>
</dbReference>
<dbReference type="PANTHER" id="PTHR38103">
    <property type="entry name" value="RECOMBINATION-ASSOCIATED PROTEIN RDGC"/>
    <property type="match status" value="1"/>
</dbReference>
<dbReference type="GO" id="GO:0004527">
    <property type="term" value="F:exonuclease activity"/>
    <property type="evidence" value="ECO:0007669"/>
    <property type="project" value="UniProtKB-KW"/>
</dbReference>
<keyword evidence="7" id="KW-0540">Nuclease</keyword>
<dbReference type="PANTHER" id="PTHR38103:SF1">
    <property type="entry name" value="RECOMBINATION-ASSOCIATED PROTEIN RDGC"/>
    <property type="match status" value="1"/>
</dbReference>
<comment type="subcellular location">
    <subcellularLocation>
        <location evidence="1">Cytoplasm</location>
        <location evidence="1">Nucleoid</location>
    </subcellularLocation>
</comment>
<evidence type="ECO:0000313" key="8">
    <source>
        <dbReference type="Proteomes" id="UP000028782"/>
    </source>
</evidence>
<dbReference type="GO" id="GO:0000018">
    <property type="term" value="P:regulation of DNA recombination"/>
    <property type="evidence" value="ECO:0007669"/>
    <property type="project" value="TreeGrafter"/>
</dbReference>
<dbReference type="AlphaFoldDB" id="A0A076PHJ8"/>
<name>A0A076PHJ8_COMTE</name>
<evidence type="ECO:0000256" key="2">
    <source>
        <dbReference type="ARBA" id="ARBA00008657"/>
    </source>
</evidence>
<dbReference type="GO" id="GO:0043590">
    <property type="term" value="C:bacterial nucleoid"/>
    <property type="evidence" value="ECO:0007669"/>
    <property type="project" value="TreeGrafter"/>
</dbReference>
<dbReference type="KEGG" id="ctes:O987_00125"/>
<feature type="region of interest" description="Disordered" evidence="6">
    <location>
        <begin position="318"/>
        <end position="345"/>
    </location>
</feature>